<evidence type="ECO:0000259" key="7">
    <source>
        <dbReference type="PROSITE" id="PS50942"/>
    </source>
</evidence>
<dbReference type="SUPFAM" id="SSF109885">
    <property type="entry name" value="I/LWEQ domain"/>
    <property type="match status" value="1"/>
</dbReference>
<evidence type="ECO:0000256" key="6">
    <source>
        <dbReference type="SAM" id="MobiDB-lite"/>
    </source>
</evidence>
<name>A0A914XKE5_9BILA</name>
<dbReference type="GO" id="GO:0030864">
    <property type="term" value="C:cortical actin cytoskeleton"/>
    <property type="evidence" value="ECO:0007669"/>
    <property type="project" value="TreeGrafter"/>
</dbReference>
<evidence type="ECO:0000256" key="3">
    <source>
        <dbReference type="ARBA" id="ARBA00022490"/>
    </source>
</evidence>
<sequence>MARRSGFELEREDFIKSQIISLQKALNKQEMALKQKHARVLIVGTHKEKGATLFWNSASRIQLEKHPIVSWKFCHLLHKLLRDGHSRVLNDSIRYRSRLLELGKFWHHLREGYGRLISIYCKLIANRLAFHQRNPSIPGSLQLTDSQINSLGGGDVNNAFELAIEVLDQMDDLMALQKEVFSAMDMSRANSLTLSGQCRLAPLILVILDSSKFYDYLVKIIFRLHASIPPDVLVGHRDRFNGQFKLIKQFYYTSANMQYFKYLVSIPTLPEHPPNFLEASDFESYVAPHAYLHGDGASEGSETPPDGNSVLDLLVDVTEPPQQAPPPISFDKFEEAFASTPIQNGQNEKDQMIDSLRLDLEDAKAANERLKSEARSRMEQYENRLLQMEHEAAQQKHLLEQISEENDRFREQAEQLQNEKNQQTAVKLQETEKKAQSSEDKFKKMKDVYAKLREEHIEVLKKLGALQKDLEAEKGATMDAQDRLRAVERDLEGMRRDRGLVEERAQNSAQELDELNSQFAKMQMEIEHLTRENEDAKAAAEADRTKLQRAVDEATANAAKLSADLDVANKRISDLFAACCIAAIKITDETLEQFDNPAHLSVTCSPEFMLTRTGPLLETFEKLTQTFEAAQQAGQGANGPLTQCLSTFAHDLAEAILHGKATANAAPTDQTDTLIATCRSAAKSANGFYDKLSKQGEHWTAAKSSLASLKTELERFESQYRGLLGKMGDIDLNELGSQIDIEMKRMDAAIQAAASKIQEIMSKTREKDTGIRLEVNERIMDSCNALMQAIMILVQRSRDLQNEIVAKGRGTGSAHEFYKRNNQWTEGLLSAAKAVGVAANFLVQAADNVIIGKGKFEELIVASQEIAASTAQLFMSSRVKADRGSELFSKLATASKGVNAATAKVVGTVKAGQETLTQDQSLDFSHLTLHKAKQLEMESQVRTLELESLLEQERAKLAALRKQHYHMAGVQEDGGSNGGSKEGTPFS</sequence>
<dbReference type="InterPro" id="IPR011417">
    <property type="entry name" value="ANTH_dom"/>
</dbReference>
<dbReference type="InterPro" id="IPR002558">
    <property type="entry name" value="ILWEQ_dom"/>
</dbReference>
<evidence type="ECO:0000313" key="10">
    <source>
        <dbReference type="WBParaSite" id="PSAMB.scaffold885size39347.g9451.t1"/>
    </source>
</evidence>
<evidence type="ECO:0000313" key="9">
    <source>
        <dbReference type="Proteomes" id="UP000887566"/>
    </source>
</evidence>
<dbReference type="PROSITE" id="PS50945">
    <property type="entry name" value="I_LWEQ"/>
    <property type="match status" value="1"/>
</dbReference>
<dbReference type="GO" id="GO:0043325">
    <property type="term" value="F:phosphatidylinositol-3,4-bisphosphate binding"/>
    <property type="evidence" value="ECO:0007669"/>
    <property type="project" value="TreeGrafter"/>
</dbReference>
<feature type="domain" description="ENTH" evidence="7">
    <location>
        <begin position="10"/>
        <end position="138"/>
    </location>
</feature>
<comment type="subcellular location">
    <subcellularLocation>
        <location evidence="1">Cytoplasm</location>
    </subcellularLocation>
</comment>
<dbReference type="PANTHER" id="PTHR10407">
    <property type="entry name" value="HUNTINGTIN INTERACTING PROTEIN 1"/>
    <property type="match status" value="1"/>
</dbReference>
<evidence type="ECO:0000259" key="8">
    <source>
        <dbReference type="PROSITE" id="PS50945"/>
    </source>
</evidence>
<dbReference type="SMART" id="SM00307">
    <property type="entry name" value="ILWEQ"/>
    <property type="match status" value="1"/>
</dbReference>
<dbReference type="Gene3D" id="1.20.5.1700">
    <property type="match status" value="1"/>
</dbReference>
<dbReference type="GO" id="GO:0048268">
    <property type="term" value="P:clathrin coat assembly"/>
    <property type="evidence" value="ECO:0007669"/>
    <property type="project" value="TreeGrafter"/>
</dbReference>
<accession>A0A914XKE5</accession>
<dbReference type="GO" id="GO:0080025">
    <property type="term" value="F:phosphatidylinositol-3,5-bisphosphate binding"/>
    <property type="evidence" value="ECO:0007669"/>
    <property type="project" value="TreeGrafter"/>
</dbReference>
<dbReference type="PROSITE" id="PS50942">
    <property type="entry name" value="ENTH"/>
    <property type="match status" value="1"/>
</dbReference>
<dbReference type="Pfam" id="PF07651">
    <property type="entry name" value="ANTH"/>
    <property type="match status" value="1"/>
</dbReference>
<evidence type="ECO:0000256" key="2">
    <source>
        <dbReference type="ARBA" id="ARBA00010135"/>
    </source>
</evidence>
<dbReference type="InterPro" id="IPR035964">
    <property type="entry name" value="I/LWEQ_dom_sf"/>
</dbReference>
<dbReference type="InterPro" id="IPR013809">
    <property type="entry name" value="ENTH"/>
</dbReference>
<dbReference type="Pfam" id="PF01608">
    <property type="entry name" value="I_LWEQ"/>
    <property type="match status" value="1"/>
</dbReference>
<dbReference type="WBParaSite" id="PSAMB.scaffold885size39347.g9451.t1">
    <property type="protein sequence ID" value="PSAMB.scaffold885size39347.g9451.t1"/>
    <property type="gene ID" value="PSAMB.scaffold885size39347.g9451"/>
</dbReference>
<keyword evidence="5" id="KW-0175">Coiled coil</keyword>
<dbReference type="GO" id="GO:0032051">
    <property type="term" value="F:clathrin light chain binding"/>
    <property type="evidence" value="ECO:0007669"/>
    <property type="project" value="TreeGrafter"/>
</dbReference>
<feature type="coiled-coil region" evidence="5">
    <location>
        <begin position="353"/>
        <end position="571"/>
    </location>
</feature>
<organism evidence="9 10">
    <name type="scientific">Plectus sambesii</name>
    <dbReference type="NCBI Taxonomy" id="2011161"/>
    <lineage>
        <taxon>Eukaryota</taxon>
        <taxon>Metazoa</taxon>
        <taxon>Ecdysozoa</taxon>
        <taxon>Nematoda</taxon>
        <taxon>Chromadorea</taxon>
        <taxon>Plectida</taxon>
        <taxon>Plectina</taxon>
        <taxon>Plectoidea</taxon>
        <taxon>Plectidae</taxon>
        <taxon>Plectus</taxon>
    </lineage>
</organism>
<dbReference type="GO" id="GO:0051015">
    <property type="term" value="F:actin filament binding"/>
    <property type="evidence" value="ECO:0007669"/>
    <property type="project" value="TreeGrafter"/>
</dbReference>
<feature type="domain" description="I/LWEQ" evidence="8">
    <location>
        <begin position="727"/>
        <end position="968"/>
    </location>
</feature>
<dbReference type="SUPFAM" id="SSF48464">
    <property type="entry name" value="ENTH/VHS domain"/>
    <property type="match status" value="1"/>
</dbReference>
<evidence type="ECO:0000256" key="1">
    <source>
        <dbReference type="ARBA" id="ARBA00004496"/>
    </source>
</evidence>
<dbReference type="SMART" id="SM00273">
    <property type="entry name" value="ENTH"/>
    <property type="match status" value="1"/>
</dbReference>
<dbReference type="GO" id="GO:0007015">
    <property type="term" value="P:actin filament organization"/>
    <property type="evidence" value="ECO:0007669"/>
    <property type="project" value="TreeGrafter"/>
</dbReference>
<evidence type="ECO:0000256" key="4">
    <source>
        <dbReference type="ARBA" id="ARBA00023203"/>
    </source>
</evidence>
<dbReference type="InterPro" id="IPR030224">
    <property type="entry name" value="Sla2_fam"/>
</dbReference>
<dbReference type="GO" id="GO:0006897">
    <property type="term" value="P:endocytosis"/>
    <property type="evidence" value="ECO:0007669"/>
    <property type="project" value="InterPro"/>
</dbReference>
<dbReference type="Proteomes" id="UP000887566">
    <property type="component" value="Unplaced"/>
</dbReference>
<protein>
    <submittedName>
        <fullName evidence="10">Huntingtin interacting protein 1</fullName>
    </submittedName>
</protein>
<keyword evidence="4" id="KW-0009">Actin-binding</keyword>
<dbReference type="AlphaFoldDB" id="A0A914XKE5"/>
<dbReference type="Gene3D" id="1.25.40.90">
    <property type="match status" value="1"/>
</dbReference>
<dbReference type="Gene3D" id="1.20.1410.10">
    <property type="entry name" value="I/LWEQ domain"/>
    <property type="match status" value="1"/>
</dbReference>
<dbReference type="InterPro" id="IPR008942">
    <property type="entry name" value="ENTH_VHS"/>
</dbReference>
<reference evidence="10" key="1">
    <citation type="submission" date="2022-11" db="UniProtKB">
        <authorList>
            <consortium name="WormBaseParasite"/>
        </authorList>
    </citation>
    <scope>IDENTIFICATION</scope>
</reference>
<evidence type="ECO:0000256" key="5">
    <source>
        <dbReference type="SAM" id="Coils"/>
    </source>
</evidence>
<keyword evidence="3" id="KW-0963">Cytoplasm</keyword>
<keyword evidence="9" id="KW-1185">Reference proteome</keyword>
<dbReference type="GO" id="GO:0030136">
    <property type="term" value="C:clathrin-coated vesicle"/>
    <property type="evidence" value="ECO:0007669"/>
    <property type="project" value="TreeGrafter"/>
</dbReference>
<dbReference type="PANTHER" id="PTHR10407:SF15">
    <property type="entry name" value="HUNTINGTIN INTERACTING PROTEIN 1"/>
    <property type="match status" value="1"/>
</dbReference>
<feature type="region of interest" description="Disordered" evidence="6">
    <location>
        <begin position="968"/>
        <end position="987"/>
    </location>
</feature>
<dbReference type="FunFam" id="1.25.40.90:FF:000012">
    <property type="entry name" value="Huntingtin interacting protein 1-related"/>
    <property type="match status" value="1"/>
</dbReference>
<dbReference type="FunFam" id="1.20.1410.10:FF:000006">
    <property type="entry name" value="Huntingtin interacting protein"/>
    <property type="match status" value="1"/>
</dbReference>
<dbReference type="GO" id="GO:0035615">
    <property type="term" value="F:clathrin adaptor activity"/>
    <property type="evidence" value="ECO:0007669"/>
    <property type="project" value="TreeGrafter"/>
</dbReference>
<proteinExistence type="inferred from homology"/>
<comment type="similarity">
    <text evidence="2">Belongs to the SLA2 family.</text>
</comment>
<dbReference type="CDD" id="cd17006">
    <property type="entry name" value="ANTH_N_HIP1_like"/>
    <property type="match status" value="1"/>
</dbReference>